<accession>A0ABY4NUD1</accession>
<sequence>MTAPLLRVSDLRVSIRRSTTDVRPIIRGVSFDIRAGEAVGLVGESGSGKSMTARSIIRLLPGNAETSGEITFDGDSVTGLTPAGLRRMRSHSIAMIFQDPRAHINPVRTVGDFLCEGLVLTRGVRRRDALRRARQLLTDVWIPDADRRLRQHPYELSGGLLQRVMIAAALAIEPRLILADEPTTALDVTTQEEVMAILDQQRRQRDLALLFITHDLDLAAAVCDRTAVMYAGRIVETAATGDLHARATHPYTRALLSARPTTGERRARLATVPGRPSAAWEVPGGCAFAPRCPLATERCRQDDPASRTVGDSVVACHHAQVGAPV</sequence>
<evidence type="ECO:0000313" key="9">
    <source>
        <dbReference type="EMBL" id="UQS23680.1"/>
    </source>
</evidence>
<reference evidence="9" key="1">
    <citation type="submission" date="2022-01" db="EMBL/GenBank/DDBJ databases">
        <title>PSI-footprinting approach for the identification of protein synthesis inhibitor producers.</title>
        <authorList>
            <person name="Handel F."/>
            <person name="Kulik A."/>
            <person name="Wex K.W."/>
            <person name="Berscheid A."/>
            <person name="Saur J.S."/>
            <person name="Winkler A."/>
            <person name="Wibberg D."/>
            <person name="Kalinowski J."/>
            <person name="Broetz-Oesterhelt H."/>
            <person name="Mast Y."/>
        </authorList>
    </citation>
    <scope>NUCLEOTIDE SEQUENCE</scope>
    <source>
        <strain evidence="9">KNN 49.3e</strain>
    </source>
</reference>
<evidence type="ECO:0000256" key="6">
    <source>
        <dbReference type="ARBA" id="ARBA00022840"/>
    </source>
</evidence>
<evidence type="ECO:0000256" key="3">
    <source>
        <dbReference type="ARBA" id="ARBA00022448"/>
    </source>
</evidence>
<keyword evidence="5" id="KW-0547">Nucleotide-binding</keyword>
<dbReference type="PROSITE" id="PS50893">
    <property type="entry name" value="ABC_TRANSPORTER_2"/>
    <property type="match status" value="1"/>
</dbReference>
<protein>
    <submittedName>
        <fullName evidence="9">ABC transporter ATP-binding protein</fullName>
    </submittedName>
</protein>
<keyword evidence="7" id="KW-0472">Membrane</keyword>
<evidence type="ECO:0000256" key="2">
    <source>
        <dbReference type="ARBA" id="ARBA00005417"/>
    </source>
</evidence>
<evidence type="ECO:0000256" key="5">
    <source>
        <dbReference type="ARBA" id="ARBA00022741"/>
    </source>
</evidence>
<dbReference type="EMBL" id="CP091196">
    <property type="protein sequence ID" value="UQS23680.1"/>
    <property type="molecule type" value="Genomic_DNA"/>
</dbReference>
<dbReference type="InterPro" id="IPR013563">
    <property type="entry name" value="Oligopep_ABC_C"/>
</dbReference>
<organism evidence="9 10">
    <name type="scientific">Amycolatopsis thermalba</name>
    <dbReference type="NCBI Taxonomy" id="944492"/>
    <lineage>
        <taxon>Bacteria</taxon>
        <taxon>Bacillati</taxon>
        <taxon>Actinomycetota</taxon>
        <taxon>Actinomycetes</taxon>
        <taxon>Pseudonocardiales</taxon>
        <taxon>Pseudonocardiaceae</taxon>
        <taxon>Amycolatopsis</taxon>
    </lineage>
</organism>
<evidence type="ECO:0000259" key="8">
    <source>
        <dbReference type="PROSITE" id="PS50893"/>
    </source>
</evidence>
<keyword evidence="10" id="KW-1185">Reference proteome</keyword>
<evidence type="ECO:0000256" key="1">
    <source>
        <dbReference type="ARBA" id="ARBA00004202"/>
    </source>
</evidence>
<dbReference type="PANTHER" id="PTHR43297">
    <property type="entry name" value="OLIGOPEPTIDE TRANSPORT ATP-BINDING PROTEIN APPD"/>
    <property type="match status" value="1"/>
</dbReference>
<dbReference type="InterPro" id="IPR050388">
    <property type="entry name" value="ABC_Ni/Peptide_Import"/>
</dbReference>
<dbReference type="PANTHER" id="PTHR43297:SF2">
    <property type="entry name" value="DIPEPTIDE TRANSPORT ATP-BINDING PROTEIN DPPD"/>
    <property type="match status" value="1"/>
</dbReference>
<dbReference type="SMART" id="SM00382">
    <property type="entry name" value="AAA"/>
    <property type="match status" value="1"/>
</dbReference>
<dbReference type="NCBIfam" id="TIGR01727">
    <property type="entry name" value="oligo_HPY"/>
    <property type="match status" value="1"/>
</dbReference>
<dbReference type="RefSeq" id="WP_094004927.1">
    <property type="nucleotide sequence ID" value="NZ_CP091196.1"/>
</dbReference>
<dbReference type="Gene3D" id="3.40.50.300">
    <property type="entry name" value="P-loop containing nucleotide triphosphate hydrolases"/>
    <property type="match status" value="1"/>
</dbReference>
<dbReference type="SUPFAM" id="SSF52540">
    <property type="entry name" value="P-loop containing nucleoside triphosphate hydrolases"/>
    <property type="match status" value="1"/>
</dbReference>
<keyword evidence="4" id="KW-1003">Cell membrane</keyword>
<dbReference type="InterPro" id="IPR003593">
    <property type="entry name" value="AAA+_ATPase"/>
</dbReference>
<keyword evidence="3" id="KW-0813">Transport</keyword>
<proteinExistence type="inferred from homology"/>
<keyword evidence="6 9" id="KW-0067">ATP-binding</keyword>
<comment type="similarity">
    <text evidence="2">Belongs to the ABC transporter superfamily.</text>
</comment>
<dbReference type="InterPro" id="IPR027417">
    <property type="entry name" value="P-loop_NTPase"/>
</dbReference>
<dbReference type="InterPro" id="IPR003439">
    <property type="entry name" value="ABC_transporter-like_ATP-bd"/>
</dbReference>
<evidence type="ECO:0000256" key="7">
    <source>
        <dbReference type="ARBA" id="ARBA00023136"/>
    </source>
</evidence>
<gene>
    <name evidence="9" type="ORF">L1857_13010</name>
</gene>
<dbReference type="Pfam" id="PF00005">
    <property type="entry name" value="ABC_tran"/>
    <property type="match status" value="1"/>
</dbReference>
<comment type="subcellular location">
    <subcellularLocation>
        <location evidence="1">Cell membrane</location>
        <topology evidence="1">Peripheral membrane protein</topology>
    </subcellularLocation>
</comment>
<evidence type="ECO:0000256" key="4">
    <source>
        <dbReference type="ARBA" id="ARBA00022475"/>
    </source>
</evidence>
<feature type="domain" description="ABC transporter" evidence="8">
    <location>
        <begin position="6"/>
        <end position="256"/>
    </location>
</feature>
<dbReference type="CDD" id="cd03257">
    <property type="entry name" value="ABC_NikE_OppD_transporters"/>
    <property type="match status" value="1"/>
</dbReference>
<evidence type="ECO:0000313" key="10">
    <source>
        <dbReference type="Proteomes" id="UP000830158"/>
    </source>
</evidence>
<dbReference type="Pfam" id="PF08352">
    <property type="entry name" value="oligo_HPY"/>
    <property type="match status" value="1"/>
</dbReference>
<dbReference type="Proteomes" id="UP000830158">
    <property type="component" value="Chromosome"/>
</dbReference>
<name>A0ABY4NUD1_9PSEU</name>
<dbReference type="GO" id="GO:0005524">
    <property type="term" value="F:ATP binding"/>
    <property type="evidence" value="ECO:0007669"/>
    <property type="project" value="UniProtKB-KW"/>
</dbReference>